<accession>A0AAD7N355</accession>
<comment type="caution">
    <text evidence="2">The sequence shown here is derived from an EMBL/GenBank/DDBJ whole genome shotgun (WGS) entry which is preliminary data.</text>
</comment>
<evidence type="ECO:0000313" key="3">
    <source>
        <dbReference type="Proteomes" id="UP001215598"/>
    </source>
</evidence>
<keyword evidence="1" id="KW-0472">Membrane</keyword>
<gene>
    <name evidence="2" type="ORF">B0H16DRAFT_1889649</name>
</gene>
<proteinExistence type="predicted"/>
<sequence length="161" mass="17921">MQTWKGKAKKVRKSQKKQIAKKDRKNLRLWAEGERQAILEPHIANYADALERGWHVERDCLRIRKKVFVSTSFKPIVLPPRPRRVGYSAAFSAIVRLALAIVSSFLWAVSPCTAYPTLSAAFPVSRKHACILTAVANAILFIVFPMSSANVLSPPVPTGTP</sequence>
<reference evidence="2" key="1">
    <citation type="submission" date="2023-03" db="EMBL/GenBank/DDBJ databases">
        <title>Massive genome expansion in bonnet fungi (Mycena s.s.) driven by repeated elements and novel gene families across ecological guilds.</title>
        <authorList>
            <consortium name="Lawrence Berkeley National Laboratory"/>
            <person name="Harder C.B."/>
            <person name="Miyauchi S."/>
            <person name="Viragh M."/>
            <person name="Kuo A."/>
            <person name="Thoen E."/>
            <person name="Andreopoulos B."/>
            <person name="Lu D."/>
            <person name="Skrede I."/>
            <person name="Drula E."/>
            <person name="Henrissat B."/>
            <person name="Morin E."/>
            <person name="Kohler A."/>
            <person name="Barry K."/>
            <person name="LaButti K."/>
            <person name="Morin E."/>
            <person name="Salamov A."/>
            <person name="Lipzen A."/>
            <person name="Mereny Z."/>
            <person name="Hegedus B."/>
            <person name="Baldrian P."/>
            <person name="Stursova M."/>
            <person name="Weitz H."/>
            <person name="Taylor A."/>
            <person name="Grigoriev I.V."/>
            <person name="Nagy L.G."/>
            <person name="Martin F."/>
            <person name="Kauserud H."/>
        </authorList>
    </citation>
    <scope>NUCLEOTIDE SEQUENCE</scope>
    <source>
        <strain evidence="2">CBHHK182m</strain>
    </source>
</reference>
<name>A0AAD7N355_9AGAR</name>
<dbReference type="EMBL" id="JARKIB010000087">
    <property type="protein sequence ID" value="KAJ7744352.1"/>
    <property type="molecule type" value="Genomic_DNA"/>
</dbReference>
<evidence type="ECO:0000313" key="2">
    <source>
        <dbReference type="EMBL" id="KAJ7744352.1"/>
    </source>
</evidence>
<dbReference type="Proteomes" id="UP001215598">
    <property type="component" value="Unassembled WGS sequence"/>
</dbReference>
<keyword evidence="1" id="KW-0812">Transmembrane</keyword>
<keyword evidence="3" id="KW-1185">Reference proteome</keyword>
<keyword evidence="1" id="KW-1133">Transmembrane helix</keyword>
<feature type="transmembrane region" description="Helical" evidence="1">
    <location>
        <begin position="87"/>
        <end position="109"/>
    </location>
</feature>
<organism evidence="2 3">
    <name type="scientific">Mycena metata</name>
    <dbReference type="NCBI Taxonomy" id="1033252"/>
    <lineage>
        <taxon>Eukaryota</taxon>
        <taxon>Fungi</taxon>
        <taxon>Dikarya</taxon>
        <taxon>Basidiomycota</taxon>
        <taxon>Agaricomycotina</taxon>
        <taxon>Agaricomycetes</taxon>
        <taxon>Agaricomycetidae</taxon>
        <taxon>Agaricales</taxon>
        <taxon>Marasmiineae</taxon>
        <taxon>Mycenaceae</taxon>
        <taxon>Mycena</taxon>
    </lineage>
</organism>
<evidence type="ECO:0000256" key="1">
    <source>
        <dbReference type="SAM" id="Phobius"/>
    </source>
</evidence>
<dbReference type="AlphaFoldDB" id="A0AAD7N355"/>
<protein>
    <submittedName>
        <fullName evidence="2">Uncharacterized protein</fullName>
    </submittedName>
</protein>
<feature type="transmembrane region" description="Helical" evidence="1">
    <location>
        <begin position="129"/>
        <end position="147"/>
    </location>
</feature>